<comment type="caution">
    <text evidence="3">The sequence shown here is derived from an EMBL/GenBank/DDBJ whole genome shotgun (WGS) entry which is preliminary data.</text>
</comment>
<dbReference type="AlphaFoldDB" id="A0AAN8IZ38"/>
<evidence type="ECO:0000256" key="1">
    <source>
        <dbReference type="SAM" id="MobiDB-lite"/>
    </source>
</evidence>
<dbReference type="Proteomes" id="UP001347796">
    <property type="component" value="Unassembled WGS sequence"/>
</dbReference>
<feature type="transmembrane region" description="Helical" evidence="2">
    <location>
        <begin position="142"/>
        <end position="167"/>
    </location>
</feature>
<keyword evidence="2" id="KW-0472">Membrane</keyword>
<keyword evidence="4" id="KW-1185">Reference proteome</keyword>
<reference evidence="3 4" key="1">
    <citation type="submission" date="2024-01" db="EMBL/GenBank/DDBJ databases">
        <title>The genome of the rayed Mediterranean limpet Patella caerulea (Linnaeus, 1758).</title>
        <authorList>
            <person name="Anh-Thu Weber A."/>
            <person name="Halstead-Nussloch G."/>
        </authorList>
    </citation>
    <scope>NUCLEOTIDE SEQUENCE [LARGE SCALE GENOMIC DNA]</scope>
    <source>
        <strain evidence="3">AATW-2023a</strain>
        <tissue evidence="3">Whole specimen</tissue>
    </source>
</reference>
<protein>
    <submittedName>
        <fullName evidence="3">Uncharacterized protein</fullName>
    </submittedName>
</protein>
<dbReference type="EMBL" id="JAZGQO010000018">
    <property type="protein sequence ID" value="KAK6167419.1"/>
    <property type="molecule type" value="Genomic_DNA"/>
</dbReference>
<gene>
    <name evidence="3" type="ORF">SNE40_021453</name>
</gene>
<proteinExistence type="predicted"/>
<name>A0AAN8IZ38_PATCE</name>
<evidence type="ECO:0000313" key="3">
    <source>
        <dbReference type="EMBL" id="KAK6167419.1"/>
    </source>
</evidence>
<evidence type="ECO:0000256" key="2">
    <source>
        <dbReference type="SAM" id="Phobius"/>
    </source>
</evidence>
<evidence type="ECO:0000313" key="4">
    <source>
        <dbReference type="Proteomes" id="UP001347796"/>
    </source>
</evidence>
<feature type="region of interest" description="Disordered" evidence="1">
    <location>
        <begin position="315"/>
        <end position="336"/>
    </location>
</feature>
<feature type="region of interest" description="Disordered" evidence="1">
    <location>
        <begin position="268"/>
        <end position="288"/>
    </location>
</feature>
<organism evidence="3 4">
    <name type="scientific">Patella caerulea</name>
    <name type="common">Rayed Mediterranean limpet</name>
    <dbReference type="NCBI Taxonomy" id="87958"/>
    <lineage>
        <taxon>Eukaryota</taxon>
        <taxon>Metazoa</taxon>
        <taxon>Spiralia</taxon>
        <taxon>Lophotrochozoa</taxon>
        <taxon>Mollusca</taxon>
        <taxon>Gastropoda</taxon>
        <taxon>Patellogastropoda</taxon>
        <taxon>Patelloidea</taxon>
        <taxon>Patellidae</taxon>
        <taxon>Patella</taxon>
    </lineage>
</organism>
<dbReference type="SUPFAM" id="SSF57184">
    <property type="entry name" value="Growth factor receptor domain"/>
    <property type="match status" value="1"/>
</dbReference>
<feature type="region of interest" description="Disordered" evidence="1">
    <location>
        <begin position="189"/>
        <end position="240"/>
    </location>
</feature>
<keyword evidence="2" id="KW-0812">Transmembrane</keyword>
<feature type="region of interest" description="Disordered" evidence="1">
    <location>
        <begin position="41"/>
        <end position="73"/>
    </location>
</feature>
<dbReference type="Gene3D" id="2.10.220.10">
    <property type="entry name" value="Hormone Receptor, Insulin-like Growth Factor Receptor 1, Chain A, domain 2"/>
    <property type="match status" value="1"/>
</dbReference>
<feature type="compositionally biased region" description="Polar residues" evidence="1">
    <location>
        <begin position="274"/>
        <end position="288"/>
    </location>
</feature>
<accession>A0AAN8IZ38</accession>
<dbReference type="InterPro" id="IPR009030">
    <property type="entry name" value="Growth_fac_rcpt_cys_sf"/>
</dbReference>
<feature type="compositionally biased region" description="Low complexity" evidence="1">
    <location>
        <begin position="58"/>
        <end position="71"/>
    </location>
</feature>
<sequence>MNSSERVCCLCLEGCNSTCPDGLFKVNYPSTVCTQIFSTSASIPDDESSSGTINVTITDTETGSTSSTTESGDNEDKFACVLECPNGYYVNTTGWCLICGQLCATCVGEKDNCTSCNGGLNSINSSCDVTTPGMVTDLPLPAIVGGSVGGVAFLVLVVVGIVCCRLVQKRQMKKKNNDCIPEAIEIGIQTPPQPKSETRKSTIEDAGDYENLPNDEKYRYTKDPCQSATERLARRTEQQPEDPALAVLPLAPPPSNSPHQSIIDGIRESEDDQSATGEQHSTYMNISKTEPDYYQNLALDDDSYVNDDVISDLRRQKLKPKPANNDEDVYQNQDVK</sequence>
<keyword evidence="2" id="KW-1133">Transmembrane helix</keyword>